<keyword evidence="2" id="KW-1185">Reference proteome</keyword>
<dbReference type="GeneID" id="94847651"/>
<gene>
    <name evidence="1" type="ORF">TRFO_39990</name>
</gene>
<dbReference type="EMBL" id="MLAK01001374">
    <property type="protein sequence ID" value="OHS93722.1"/>
    <property type="molecule type" value="Genomic_DNA"/>
</dbReference>
<name>A0A1J4J2Z7_9EUKA</name>
<comment type="caution">
    <text evidence="1">The sequence shown here is derived from an EMBL/GenBank/DDBJ whole genome shotgun (WGS) entry which is preliminary data.</text>
</comment>
<evidence type="ECO:0008006" key="3">
    <source>
        <dbReference type="Google" id="ProtNLM"/>
    </source>
</evidence>
<dbReference type="VEuPathDB" id="TrichDB:TRFO_39990"/>
<reference evidence="1" key="1">
    <citation type="submission" date="2016-10" db="EMBL/GenBank/DDBJ databases">
        <authorList>
            <person name="Benchimol M."/>
            <person name="Almeida L.G."/>
            <person name="Vasconcelos A.T."/>
            <person name="Perreira-Neves A."/>
            <person name="Rosa I.A."/>
            <person name="Tasca T."/>
            <person name="Bogo M.R."/>
            <person name="de Souza W."/>
        </authorList>
    </citation>
    <scope>NUCLEOTIDE SEQUENCE [LARGE SCALE GENOMIC DNA]</scope>
    <source>
        <strain evidence="1">K</strain>
    </source>
</reference>
<accession>A0A1J4J2Z7</accession>
<evidence type="ECO:0000313" key="1">
    <source>
        <dbReference type="EMBL" id="OHS93722.1"/>
    </source>
</evidence>
<dbReference type="OrthoDB" id="10622155at2759"/>
<dbReference type="Proteomes" id="UP000179807">
    <property type="component" value="Unassembled WGS sequence"/>
</dbReference>
<sequence>MLYSSYKKPFIEGAFLLKLTTPTKPSLLAMTHGIDSNSFQEDFNFFEYCTPTSHDKIKSSRTFVCNRGEIQYYILAFLHHGDTYEFIIKSYQKCCRFFLDFMKELIASFMEELCFSAYDPNNLFIYSNTLLSSWPTKISKAMHLAFPKGHIPVKFDPSDFSYAAFKPSRFFKPKDYVPLFLCLISNNPILLVVPNAVYGCRACFSCFRLCYPLQYNDNVILWLRNTDPRYQEIKESEMSPYYVVATDDPSGIESKFKYVFKCHKMREVNDKYDNDFEEYVKQILCIIQQEFDNLNNVNPYSDLLNVTWINQNIMICINDPKLSWLPRLETLVAFEKSKSCKNWRKLRCRPAIFRHSLLQSNIRIFRKMSIDQLIKVNKFIDKIREEFKGDIQPLAILKKHQARINKILKRANKKADGSTGETQIGLNESSQECSREYLYSSREDLYSSMEYLTCSKEDLIGSIDEINTNLPQESSEQQNQV</sequence>
<dbReference type="RefSeq" id="XP_068346859.1">
    <property type="nucleotide sequence ID" value="XM_068512947.1"/>
</dbReference>
<proteinExistence type="predicted"/>
<evidence type="ECO:0000313" key="2">
    <source>
        <dbReference type="Proteomes" id="UP000179807"/>
    </source>
</evidence>
<organism evidence="1 2">
    <name type="scientific">Tritrichomonas foetus</name>
    <dbReference type="NCBI Taxonomy" id="1144522"/>
    <lineage>
        <taxon>Eukaryota</taxon>
        <taxon>Metamonada</taxon>
        <taxon>Parabasalia</taxon>
        <taxon>Tritrichomonadida</taxon>
        <taxon>Tritrichomonadidae</taxon>
        <taxon>Tritrichomonas</taxon>
    </lineage>
</organism>
<protein>
    <recommendedName>
        <fullName evidence="3">UDENN domain-containing protein</fullName>
    </recommendedName>
</protein>
<dbReference type="AlphaFoldDB" id="A0A1J4J2Z7"/>